<name>A0A238HAT3_9BURK</name>
<accession>A0A238HAT3</accession>
<evidence type="ECO:0000313" key="1">
    <source>
        <dbReference type="EMBL" id="SMG02252.1"/>
    </source>
</evidence>
<proteinExistence type="predicted"/>
<organism evidence="1 2">
    <name type="scientific">Burkholderia singularis</name>
    <dbReference type="NCBI Taxonomy" id="1503053"/>
    <lineage>
        <taxon>Bacteria</taxon>
        <taxon>Pseudomonadati</taxon>
        <taxon>Pseudomonadota</taxon>
        <taxon>Betaproteobacteria</taxon>
        <taxon>Burkholderiales</taxon>
        <taxon>Burkholderiaceae</taxon>
        <taxon>Burkholderia</taxon>
        <taxon>pseudomallei group</taxon>
    </lineage>
</organism>
<dbReference type="EMBL" id="FXAN01000094">
    <property type="protein sequence ID" value="SMG02252.1"/>
    <property type="molecule type" value="Genomic_DNA"/>
</dbReference>
<dbReference type="Proteomes" id="UP000198460">
    <property type="component" value="Unassembled WGS sequence"/>
</dbReference>
<sequence length="41" mass="4577">MIDSTIVRAPSHSVDAQKSWLQALGQFRAWLSAEWCLSADT</sequence>
<protein>
    <submittedName>
        <fullName evidence="1">Uncharacterized protein</fullName>
    </submittedName>
</protein>
<dbReference type="AlphaFoldDB" id="A0A238HAT3"/>
<reference evidence="1 2" key="1">
    <citation type="submission" date="2017-04" db="EMBL/GenBank/DDBJ databases">
        <authorList>
            <person name="Afonso C.L."/>
            <person name="Miller P.J."/>
            <person name="Scott M.A."/>
            <person name="Spackman E."/>
            <person name="Goraichik I."/>
            <person name="Dimitrov K.M."/>
            <person name="Suarez D.L."/>
            <person name="Swayne D.E."/>
        </authorList>
    </citation>
    <scope>NUCLEOTIDE SEQUENCE [LARGE SCALE GENOMIC DNA]</scope>
    <source>
        <strain evidence="1">LMG 28154</strain>
    </source>
</reference>
<evidence type="ECO:0000313" key="2">
    <source>
        <dbReference type="Proteomes" id="UP000198460"/>
    </source>
</evidence>
<gene>
    <name evidence="1" type="ORF">BSIN_0872</name>
</gene>